<feature type="binding site" evidence="9">
    <location>
        <position position="158"/>
    </location>
    <ligand>
        <name>Ca(2+)</name>
        <dbReference type="ChEBI" id="CHEBI:29108"/>
    </ligand>
</feature>
<comment type="cofactor">
    <cofactor evidence="9">
        <name>Zn(2+)</name>
        <dbReference type="ChEBI" id="CHEBI:29105"/>
    </cofactor>
    <text evidence="9">Binds 1 zinc ion per subunit.</text>
</comment>
<dbReference type="PIRSF" id="PIRSF016573">
    <property type="entry name" value="Peptidase_M7"/>
    <property type="match status" value="1"/>
</dbReference>
<keyword evidence="9" id="KW-0106">Calcium</keyword>
<sequence>MSHRRILSSLAGLAAAALAVPALAASPSTAAPAVDSHGSTATTRAAYVGSPQDEAATKAFYDAVMKSAKAKMAQQAKSGRKVTAVTVTYAVDAPTFASQISSSTQIWNSSVSNVKLVEGSNYDFYYTEGNDSRGSYASTDGHGSGYIFIDYAQSEQYDKTRIVAHETGHVLGLPDHYSGPCSELMSGGGPGPSCTNAYPDSTERSKVNQLWANGKTALPGAAFHTAR</sequence>
<evidence type="ECO:0000313" key="12">
    <source>
        <dbReference type="EMBL" id="TCC26263.1"/>
    </source>
</evidence>
<dbReference type="AlphaFoldDB" id="A0A4R0I8Y5"/>
<reference evidence="12 13" key="1">
    <citation type="submission" date="2019-02" db="EMBL/GenBank/DDBJ databases">
        <title>Kribbella capetownensis sp. nov. and Kribbella speibonae sp. nov., isolated from soil.</title>
        <authorList>
            <person name="Curtis S.M."/>
            <person name="Norton I."/>
            <person name="Everest G.J."/>
            <person name="Meyers P.R."/>
        </authorList>
    </citation>
    <scope>NUCLEOTIDE SEQUENCE [LARGE SCALE GENOMIC DNA]</scope>
    <source>
        <strain evidence="12 13">DSM 27082</strain>
    </source>
</reference>
<organism evidence="12 13">
    <name type="scientific">Kribbella sindirgiensis</name>
    <dbReference type="NCBI Taxonomy" id="1124744"/>
    <lineage>
        <taxon>Bacteria</taxon>
        <taxon>Bacillati</taxon>
        <taxon>Actinomycetota</taxon>
        <taxon>Actinomycetes</taxon>
        <taxon>Propionibacteriales</taxon>
        <taxon>Kribbellaceae</taxon>
        <taxon>Kribbella</taxon>
    </lineage>
</organism>
<feature type="binding site" evidence="9">
    <location>
        <position position="165"/>
    </location>
    <ligand>
        <name>Zn(2+)</name>
        <dbReference type="ChEBI" id="CHEBI:29105"/>
        <note>catalytic</note>
    </ligand>
</feature>
<dbReference type="EC" id="3.4.24.77" evidence="3"/>
<evidence type="ECO:0000256" key="5">
    <source>
        <dbReference type="ARBA" id="ARBA00022723"/>
    </source>
</evidence>
<evidence type="ECO:0000256" key="2">
    <source>
        <dbReference type="ARBA" id="ARBA00006571"/>
    </source>
</evidence>
<feature type="signal peptide" evidence="11">
    <location>
        <begin position="1"/>
        <end position="24"/>
    </location>
</feature>
<evidence type="ECO:0000256" key="8">
    <source>
        <dbReference type="PIRSR" id="PIRSR016573-1"/>
    </source>
</evidence>
<protein>
    <recommendedName>
        <fullName evidence="4">Extracellular small neutral protease</fullName>
        <ecNumber evidence="3">3.4.24.77</ecNumber>
    </recommendedName>
    <alternativeName>
        <fullName evidence="7">Snapalysin</fullName>
    </alternativeName>
</protein>
<keyword evidence="11" id="KW-0732">Signal</keyword>
<dbReference type="InterPro" id="IPR024079">
    <property type="entry name" value="MetalloPept_cat_dom_sf"/>
</dbReference>
<proteinExistence type="inferred from homology"/>
<dbReference type="Pfam" id="PF02031">
    <property type="entry name" value="Peptidase_M7"/>
    <property type="match status" value="1"/>
</dbReference>
<keyword evidence="12" id="KW-0378">Hydrolase</keyword>
<evidence type="ECO:0000256" key="1">
    <source>
        <dbReference type="ARBA" id="ARBA00000612"/>
    </source>
</evidence>
<dbReference type="InterPro" id="IPR000013">
    <property type="entry name" value="Peptidase_M7"/>
</dbReference>
<comment type="caution">
    <text evidence="12">The sequence shown here is derived from an EMBL/GenBank/DDBJ whole genome shotgun (WGS) entry which is preliminary data.</text>
</comment>
<keyword evidence="5 9" id="KW-0479">Metal-binding</keyword>
<feature type="binding site" evidence="9">
    <location>
        <position position="169"/>
    </location>
    <ligand>
        <name>Zn(2+)</name>
        <dbReference type="ChEBI" id="CHEBI:29105"/>
        <note>catalytic</note>
    </ligand>
</feature>
<dbReference type="SUPFAM" id="SSF55486">
    <property type="entry name" value="Metalloproteases ('zincins'), catalytic domain"/>
    <property type="match status" value="1"/>
</dbReference>
<feature type="binding site" evidence="9">
    <location>
        <position position="175"/>
    </location>
    <ligand>
        <name>Zn(2+)</name>
        <dbReference type="ChEBI" id="CHEBI:29105"/>
        <note>catalytic</note>
    </ligand>
</feature>
<dbReference type="GO" id="GO:0008270">
    <property type="term" value="F:zinc ion binding"/>
    <property type="evidence" value="ECO:0007669"/>
    <property type="project" value="InterPro"/>
</dbReference>
<accession>A0A4R0I8Y5</accession>
<keyword evidence="13" id="KW-1185">Reference proteome</keyword>
<evidence type="ECO:0000256" key="9">
    <source>
        <dbReference type="PIRSR" id="PIRSR016573-2"/>
    </source>
</evidence>
<keyword evidence="9" id="KW-0862">Zinc</keyword>
<dbReference type="OrthoDB" id="5243084at2"/>
<dbReference type="Gene3D" id="3.40.390.10">
    <property type="entry name" value="Collagenase (Catalytic Domain)"/>
    <property type="match status" value="1"/>
</dbReference>
<dbReference type="Proteomes" id="UP000292695">
    <property type="component" value="Unassembled WGS sequence"/>
</dbReference>
<comment type="cofactor">
    <cofactor evidence="9">
        <name>Ca(2+)</name>
        <dbReference type="ChEBI" id="CHEBI:29108"/>
    </cofactor>
    <text evidence="9">Binds 1 Ca(2+) ion per subunit.</text>
</comment>
<keyword evidence="6" id="KW-0482">Metalloprotease</keyword>
<evidence type="ECO:0000313" key="13">
    <source>
        <dbReference type="Proteomes" id="UP000292695"/>
    </source>
</evidence>
<comment type="catalytic activity">
    <reaction evidence="1">
        <text>Hydrolyzes proteins with a preference for Tyr or Phe in the P1' position. Has no action on amino-acid p-nitroanilides.</text>
        <dbReference type="EC" id="3.4.24.77"/>
    </reaction>
</comment>
<dbReference type="GO" id="GO:0006508">
    <property type="term" value="P:proteolysis"/>
    <property type="evidence" value="ECO:0007669"/>
    <property type="project" value="InterPro"/>
</dbReference>
<dbReference type="EMBL" id="SJKA01000013">
    <property type="protein sequence ID" value="TCC26263.1"/>
    <property type="molecule type" value="Genomic_DNA"/>
</dbReference>
<dbReference type="GO" id="GO:0005576">
    <property type="term" value="C:extracellular region"/>
    <property type="evidence" value="ECO:0007669"/>
    <property type="project" value="InterPro"/>
</dbReference>
<keyword evidence="6" id="KW-0645">Protease</keyword>
<evidence type="ECO:0000256" key="4">
    <source>
        <dbReference type="ARBA" id="ARBA00019129"/>
    </source>
</evidence>
<evidence type="ECO:0000256" key="6">
    <source>
        <dbReference type="ARBA" id="ARBA00023049"/>
    </source>
</evidence>
<evidence type="ECO:0000256" key="3">
    <source>
        <dbReference type="ARBA" id="ARBA00012325"/>
    </source>
</evidence>
<evidence type="ECO:0000256" key="10">
    <source>
        <dbReference type="PIRSR" id="PIRSR016573-3"/>
    </source>
</evidence>
<dbReference type="PROSITE" id="PS51318">
    <property type="entry name" value="TAT"/>
    <property type="match status" value="1"/>
</dbReference>
<dbReference type="NCBIfam" id="NF033628">
    <property type="entry name" value="snapalysin"/>
    <property type="match status" value="1"/>
</dbReference>
<evidence type="ECO:0000256" key="7">
    <source>
        <dbReference type="ARBA" id="ARBA00029927"/>
    </source>
</evidence>
<feature type="binding site" evidence="9">
    <location>
        <position position="160"/>
    </location>
    <ligand>
        <name>Ca(2+)</name>
        <dbReference type="ChEBI" id="CHEBI:29108"/>
    </ligand>
</feature>
<evidence type="ECO:0000256" key="11">
    <source>
        <dbReference type="SAM" id="SignalP"/>
    </source>
</evidence>
<feature type="active site" evidence="8">
    <location>
        <position position="166"/>
    </location>
</feature>
<name>A0A4R0I8Y5_9ACTN</name>
<dbReference type="GO" id="GO:0004222">
    <property type="term" value="F:metalloendopeptidase activity"/>
    <property type="evidence" value="ECO:0007669"/>
    <property type="project" value="InterPro"/>
</dbReference>
<gene>
    <name evidence="12" type="primary">snpA</name>
    <name evidence="12" type="ORF">E0H50_30400</name>
</gene>
<comment type="similarity">
    <text evidence="2">Belongs to the peptidase M7 family.</text>
</comment>
<feature type="chain" id="PRO_5020859218" description="Extracellular small neutral protease" evidence="11">
    <location>
        <begin position="25"/>
        <end position="227"/>
    </location>
</feature>
<feature type="disulfide bond" evidence="10">
    <location>
        <begin position="181"/>
        <end position="194"/>
    </location>
</feature>
<dbReference type="RefSeq" id="WP_131294021.1">
    <property type="nucleotide sequence ID" value="NZ_SJKA01000013.1"/>
</dbReference>
<dbReference type="InterPro" id="IPR006311">
    <property type="entry name" value="TAT_signal"/>
</dbReference>
<dbReference type="PRINTS" id="PR00787">
    <property type="entry name" value="NEUTRALPTASE"/>
</dbReference>